<organism evidence="1 2">
    <name type="scientific">Vreelandella arcis</name>
    <dbReference type="NCBI Taxonomy" id="416873"/>
    <lineage>
        <taxon>Bacteria</taxon>
        <taxon>Pseudomonadati</taxon>
        <taxon>Pseudomonadota</taxon>
        <taxon>Gammaproteobacteria</taxon>
        <taxon>Oceanospirillales</taxon>
        <taxon>Halomonadaceae</taxon>
        <taxon>Vreelandella</taxon>
    </lineage>
</organism>
<dbReference type="EMBL" id="FNII01000023">
    <property type="protein sequence ID" value="SDO36780.1"/>
    <property type="molecule type" value="Genomic_DNA"/>
</dbReference>
<dbReference type="Proteomes" id="UP000199677">
    <property type="component" value="Unassembled WGS sequence"/>
</dbReference>
<evidence type="ECO:0000313" key="2">
    <source>
        <dbReference type="Proteomes" id="UP000199677"/>
    </source>
</evidence>
<reference evidence="2" key="1">
    <citation type="submission" date="2016-10" db="EMBL/GenBank/DDBJ databases">
        <authorList>
            <person name="Varghese N."/>
            <person name="Submissions S."/>
        </authorList>
    </citation>
    <scope>NUCLEOTIDE SEQUENCE [LARGE SCALE GENOMIC DNA]</scope>
    <source>
        <strain evidence="2">CGMCC 1.6494</strain>
    </source>
</reference>
<gene>
    <name evidence="1" type="ORF">SAMN04487951_1232</name>
</gene>
<keyword evidence="2" id="KW-1185">Reference proteome</keyword>
<name>A0A1H0IZY9_9GAMM</name>
<evidence type="ECO:0000313" key="1">
    <source>
        <dbReference type="EMBL" id="SDO36780.1"/>
    </source>
</evidence>
<dbReference type="RefSeq" id="WP_089708182.1">
    <property type="nucleotide sequence ID" value="NZ_FNII01000023.1"/>
</dbReference>
<proteinExistence type="predicted"/>
<sequence length="163" mass="19658">MRKIQEHKNTTSREKVENNVEAIYQVAKDYRDIYGQPVKFNKKDKKKLEMIVNLIDYENVLYKSRGELSKLLGIDDSGNLIRFFRNLDKKEYLRYVSRNNAYGEDIKPHYIKIYINPIYGWRDSERITKEEALKEYRLYQDLSEASKFDITLSQYFIEVDEFD</sequence>
<accession>A0A1H0IZY9</accession>
<protein>
    <submittedName>
        <fullName evidence="1">Uncharacterized protein</fullName>
    </submittedName>
</protein>
<dbReference type="AlphaFoldDB" id="A0A1H0IZY9"/>